<evidence type="ECO:0000313" key="4">
    <source>
        <dbReference type="Proteomes" id="UP000243515"/>
    </source>
</evidence>
<reference evidence="3 4" key="1">
    <citation type="journal article" date="2015" name="Environ. Microbiol.">
        <title>Metagenome sequence of Elaphomyces granulatus from sporocarp tissue reveals Ascomycota ectomycorrhizal fingerprints of genome expansion and a Proteobacteria-rich microbiome.</title>
        <authorList>
            <person name="Quandt C.A."/>
            <person name="Kohler A."/>
            <person name="Hesse C.N."/>
            <person name="Sharpton T.J."/>
            <person name="Martin F."/>
            <person name="Spatafora J.W."/>
        </authorList>
    </citation>
    <scope>NUCLEOTIDE SEQUENCE [LARGE SCALE GENOMIC DNA]</scope>
    <source>
        <strain evidence="3 4">OSC145934</strain>
    </source>
</reference>
<organism evidence="3 4">
    <name type="scientific">Elaphomyces granulatus</name>
    <dbReference type="NCBI Taxonomy" id="519963"/>
    <lineage>
        <taxon>Eukaryota</taxon>
        <taxon>Fungi</taxon>
        <taxon>Dikarya</taxon>
        <taxon>Ascomycota</taxon>
        <taxon>Pezizomycotina</taxon>
        <taxon>Eurotiomycetes</taxon>
        <taxon>Eurotiomycetidae</taxon>
        <taxon>Eurotiales</taxon>
        <taxon>Elaphomycetaceae</taxon>
        <taxon>Elaphomyces</taxon>
    </lineage>
</organism>
<dbReference type="Gene3D" id="3.40.50.1000">
    <property type="entry name" value="HAD superfamily/HAD-like"/>
    <property type="match status" value="1"/>
</dbReference>
<evidence type="ECO:0000256" key="1">
    <source>
        <dbReference type="SAM" id="MobiDB-lite"/>
    </source>
</evidence>
<dbReference type="InterPro" id="IPR036412">
    <property type="entry name" value="HAD-like_sf"/>
</dbReference>
<evidence type="ECO:0000259" key="2">
    <source>
        <dbReference type="Pfam" id="PF03031"/>
    </source>
</evidence>
<sequence>MIWSSSQQPTVDALITGLFEDFPERRNKIIAEWGRAKLGLTPSQFNRKVKVYKNLETVWADKAIQAKYPIPQSTEELGADLFKRAFAQANEAADNRETFHSLPFRWDQSNTVLIDDSSYKASGQPYNIIEVPEFKKKSSSVEANVFPMLLQKLKELSTSDDVSRIIRFWNMGSPDMADLEESCDEEIQGGVRVEEDSRKVHEDILTPATSSSSKISKKHRKKKAKAARRTSALHDAQGGQGELVAPRNIPVLQQTAKSSS</sequence>
<accession>A0A232LWC3</accession>
<evidence type="ECO:0000313" key="3">
    <source>
        <dbReference type="EMBL" id="OXV08455.1"/>
    </source>
</evidence>
<gene>
    <name evidence="3" type="ORF">Egran_03777</name>
</gene>
<name>A0A232LWC3_9EURO</name>
<feature type="compositionally biased region" description="Polar residues" evidence="1">
    <location>
        <begin position="251"/>
        <end position="260"/>
    </location>
</feature>
<dbReference type="OrthoDB" id="1711508at2759"/>
<dbReference type="Proteomes" id="UP000243515">
    <property type="component" value="Unassembled WGS sequence"/>
</dbReference>
<comment type="caution">
    <text evidence="3">The sequence shown here is derived from an EMBL/GenBank/DDBJ whole genome shotgun (WGS) entry which is preliminary data.</text>
</comment>
<feature type="domain" description="FCP1 homology" evidence="2">
    <location>
        <begin position="98"/>
        <end position="162"/>
    </location>
</feature>
<keyword evidence="4" id="KW-1185">Reference proteome</keyword>
<protein>
    <recommendedName>
        <fullName evidence="2">FCP1 homology domain-containing protein</fullName>
    </recommendedName>
</protein>
<dbReference type="InterPro" id="IPR004274">
    <property type="entry name" value="FCP1_dom"/>
</dbReference>
<feature type="region of interest" description="Disordered" evidence="1">
    <location>
        <begin position="201"/>
        <end position="260"/>
    </location>
</feature>
<feature type="compositionally biased region" description="Basic residues" evidence="1">
    <location>
        <begin position="215"/>
        <end position="228"/>
    </location>
</feature>
<dbReference type="Pfam" id="PF03031">
    <property type="entry name" value="NIF"/>
    <property type="match status" value="1"/>
</dbReference>
<dbReference type="InterPro" id="IPR023214">
    <property type="entry name" value="HAD_sf"/>
</dbReference>
<dbReference type="EMBL" id="NPHW01004094">
    <property type="protein sequence ID" value="OXV08455.1"/>
    <property type="molecule type" value="Genomic_DNA"/>
</dbReference>
<proteinExistence type="predicted"/>
<dbReference type="SUPFAM" id="SSF56784">
    <property type="entry name" value="HAD-like"/>
    <property type="match status" value="1"/>
</dbReference>
<dbReference type="AlphaFoldDB" id="A0A232LWC3"/>